<gene>
    <name evidence="2" type="ORF">RAMLITH_00185</name>
</gene>
<evidence type="ECO:0000313" key="2">
    <source>
        <dbReference type="EMBL" id="NKE64224.1"/>
    </source>
</evidence>
<sequence>MNQIERIPTPMPVPFSKAVRAGGFLFLSGQLAMNADASIVEGDITVQTRVVLERIAATLQELGSGMGDVVKTTVWLGNLDDFAAFNDEYRKHFTAGLPARSTVEAKLYRDAKVEIEVTAFAPGR</sequence>
<protein>
    <submittedName>
        <fullName evidence="2">RidA family protein</fullName>
    </submittedName>
</protein>
<dbReference type="InterPro" id="IPR006175">
    <property type="entry name" value="YjgF/YER057c/UK114"/>
</dbReference>
<dbReference type="GO" id="GO:0005829">
    <property type="term" value="C:cytosol"/>
    <property type="evidence" value="ECO:0007669"/>
    <property type="project" value="TreeGrafter"/>
</dbReference>
<proteinExistence type="inferred from homology"/>
<dbReference type="SUPFAM" id="SSF55298">
    <property type="entry name" value="YjgF-like"/>
    <property type="match status" value="1"/>
</dbReference>
<dbReference type="PANTHER" id="PTHR11803">
    <property type="entry name" value="2-IMINOBUTANOATE/2-IMINOPROPANOATE DEAMINASE RIDA"/>
    <property type="match status" value="1"/>
</dbReference>
<dbReference type="PANTHER" id="PTHR11803:SF39">
    <property type="entry name" value="2-IMINOBUTANOATE_2-IMINOPROPANOATE DEAMINASE"/>
    <property type="match status" value="1"/>
</dbReference>
<evidence type="ECO:0000256" key="1">
    <source>
        <dbReference type="ARBA" id="ARBA00010552"/>
    </source>
</evidence>
<dbReference type="Proteomes" id="UP000521868">
    <property type="component" value="Unassembled WGS sequence"/>
</dbReference>
<organism evidence="2 3">
    <name type="scientific">Ramlibacter lithotrophicus</name>
    <dbReference type="NCBI Taxonomy" id="2606681"/>
    <lineage>
        <taxon>Bacteria</taxon>
        <taxon>Pseudomonadati</taxon>
        <taxon>Pseudomonadota</taxon>
        <taxon>Betaproteobacteria</taxon>
        <taxon>Burkholderiales</taxon>
        <taxon>Comamonadaceae</taxon>
        <taxon>Ramlibacter</taxon>
    </lineage>
</organism>
<dbReference type="Pfam" id="PF01042">
    <property type="entry name" value="Ribonuc_L-PSP"/>
    <property type="match status" value="1"/>
</dbReference>
<reference evidence="2 3" key="1">
    <citation type="journal article" date="2020" name="Nature">
        <title>Bacterial chemolithoautotrophy via manganese oxidation.</title>
        <authorList>
            <person name="Yu H."/>
            <person name="Leadbetter J.R."/>
        </authorList>
    </citation>
    <scope>NUCLEOTIDE SEQUENCE [LARGE SCALE GENOMIC DNA]</scope>
    <source>
        <strain evidence="2 3">RBP-1</strain>
    </source>
</reference>
<dbReference type="CDD" id="cd00448">
    <property type="entry name" value="YjgF_YER057c_UK114_family"/>
    <property type="match status" value="1"/>
</dbReference>
<comment type="similarity">
    <text evidence="1">Belongs to the RutC family.</text>
</comment>
<dbReference type="EMBL" id="VTOX01000001">
    <property type="protein sequence ID" value="NKE64224.1"/>
    <property type="molecule type" value="Genomic_DNA"/>
</dbReference>
<name>A0A7X6I4P0_9BURK</name>
<dbReference type="AlphaFoldDB" id="A0A7X6I4P0"/>
<accession>A0A7X6I4P0</accession>
<dbReference type="Gene3D" id="3.30.1330.40">
    <property type="entry name" value="RutC-like"/>
    <property type="match status" value="1"/>
</dbReference>
<evidence type="ECO:0000313" key="3">
    <source>
        <dbReference type="Proteomes" id="UP000521868"/>
    </source>
</evidence>
<keyword evidence="3" id="KW-1185">Reference proteome</keyword>
<dbReference type="InterPro" id="IPR035959">
    <property type="entry name" value="RutC-like_sf"/>
</dbReference>
<dbReference type="FunFam" id="3.30.1330.40:FF:000001">
    <property type="entry name" value="L-PSP family endoribonuclease"/>
    <property type="match status" value="1"/>
</dbReference>
<comment type="caution">
    <text evidence="2">The sequence shown here is derived from an EMBL/GenBank/DDBJ whole genome shotgun (WGS) entry which is preliminary data.</text>
</comment>
<dbReference type="GO" id="GO:0019239">
    <property type="term" value="F:deaminase activity"/>
    <property type="evidence" value="ECO:0007669"/>
    <property type="project" value="TreeGrafter"/>
</dbReference>
<dbReference type="RefSeq" id="WP_168105338.1">
    <property type="nucleotide sequence ID" value="NZ_VTOX01000001.1"/>
</dbReference>